<keyword evidence="5" id="KW-0732">Signal</keyword>
<dbReference type="CDD" id="cd02968">
    <property type="entry name" value="SCO"/>
    <property type="match status" value="1"/>
</dbReference>
<name>A0A941EML2_9ACTN</name>
<evidence type="ECO:0000313" key="8">
    <source>
        <dbReference type="Proteomes" id="UP000675781"/>
    </source>
</evidence>
<dbReference type="PANTHER" id="PTHR12151">
    <property type="entry name" value="ELECTRON TRANSPORT PROTIN SCO1/SENC FAMILY MEMBER"/>
    <property type="match status" value="1"/>
</dbReference>
<evidence type="ECO:0000259" key="6">
    <source>
        <dbReference type="PROSITE" id="PS51352"/>
    </source>
</evidence>
<accession>A0A941EML2</accession>
<feature type="binding site" evidence="3">
    <location>
        <position position="106"/>
    </location>
    <ligand>
        <name>Cu cation</name>
        <dbReference type="ChEBI" id="CHEBI:23378"/>
    </ligand>
</feature>
<keyword evidence="8" id="KW-1185">Reference proteome</keyword>
<comment type="caution">
    <text evidence="7">The sequence shown here is derived from an EMBL/GenBank/DDBJ whole genome shotgun (WGS) entry which is preliminary data.</text>
</comment>
<dbReference type="InterPro" id="IPR013766">
    <property type="entry name" value="Thioredoxin_domain"/>
</dbReference>
<keyword evidence="4" id="KW-1015">Disulfide bond</keyword>
<dbReference type="AlphaFoldDB" id="A0A941EML2"/>
<dbReference type="InterPro" id="IPR003782">
    <property type="entry name" value="SCO1/SenC"/>
</dbReference>
<evidence type="ECO:0000256" key="1">
    <source>
        <dbReference type="ARBA" id="ARBA00010996"/>
    </source>
</evidence>
<sequence length="231" mass="24113">MGSSPQRRTRPTRRARRALCAAAALALMMTGTLAACSSATTDAASSGLVLDSTSSSLFDGIQLGKPYTKPDLTLTDSDGATFNLLKGTTGKLTLVYFGYTHCPDVCPTTMATLASAVRALPAAQAARVQVVFVSTDPTRDTPAVLKAWLGQYNPSFIGLTGSFATIQKAATSLGIDIEAPVKQADGGYTVTHGAEVIAFDAKDRGYIVYTAGTTVDQFTHDIPLILAGRDA</sequence>
<dbReference type="SUPFAM" id="SSF52833">
    <property type="entry name" value="Thioredoxin-like"/>
    <property type="match status" value="1"/>
</dbReference>
<protein>
    <submittedName>
        <fullName evidence="7">SCO family protein</fullName>
    </submittedName>
</protein>
<feature type="domain" description="Thioredoxin" evidence="6">
    <location>
        <begin position="63"/>
        <end position="227"/>
    </location>
</feature>
<proteinExistence type="inferred from homology"/>
<keyword evidence="3" id="KW-0479">Metal-binding</keyword>
<dbReference type="RefSeq" id="WP_212528987.1">
    <property type="nucleotide sequence ID" value="NZ_JAGSOG010000059.1"/>
</dbReference>
<evidence type="ECO:0000313" key="7">
    <source>
        <dbReference type="EMBL" id="MBR7834467.1"/>
    </source>
</evidence>
<dbReference type="EMBL" id="JAGSOG010000059">
    <property type="protein sequence ID" value="MBR7834467.1"/>
    <property type="molecule type" value="Genomic_DNA"/>
</dbReference>
<dbReference type="InterPro" id="IPR036249">
    <property type="entry name" value="Thioredoxin-like_sf"/>
</dbReference>
<feature type="binding site" evidence="3">
    <location>
        <position position="102"/>
    </location>
    <ligand>
        <name>Cu cation</name>
        <dbReference type="ChEBI" id="CHEBI:23378"/>
    </ligand>
</feature>
<dbReference type="PROSITE" id="PS51352">
    <property type="entry name" value="THIOREDOXIN_2"/>
    <property type="match status" value="1"/>
</dbReference>
<organism evidence="7 8">
    <name type="scientific">Actinospica durhamensis</name>
    <dbReference type="NCBI Taxonomy" id="1508375"/>
    <lineage>
        <taxon>Bacteria</taxon>
        <taxon>Bacillati</taxon>
        <taxon>Actinomycetota</taxon>
        <taxon>Actinomycetes</taxon>
        <taxon>Catenulisporales</taxon>
        <taxon>Actinospicaceae</taxon>
        <taxon>Actinospica</taxon>
    </lineage>
</organism>
<evidence type="ECO:0000256" key="2">
    <source>
        <dbReference type="ARBA" id="ARBA00023008"/>
    </source>
</evidence>
<dbReference type="Gene3D" id="3.40.30.10">
    <property type="entry name" value="Glutaredoxin"/>
    <property type="match status" value="1"/>
</dbReference>
<feature type="binding site" evidence="3">
    <location>
        <position position="192"/>
    </location>
    <ligand>
        <name>Cu cation</name>
        <dbReference type="ChEBI" id="CHEBI:23378"/>
    </ligand>
</feature>
<feature type="chain" id="PRO_5037050373" evidence="5">
    <location>
        <begin position="35"/>
        <end position="231"/>
    </location>
</feature>
<reference evidence="7" key="1">
    <citation type="submission" date="2021-04" db="EMBL/GenBank/DDBJ databases">
        <title>Genome based classification of Actinospica acidithermotolerans sp. nov., an actinobacterium isolated from an Indonesian hot spring.</title>
        <authorList>
            <person name="Kusuma A.B."/>
            <person name="Putra K.E."/>
            <person name="Nafisah S."/>
            <person name="Loh J."/>
            <person name="Nouioui I."/>
            <person name="Goodfellow M."/>
        </authorList>
    </citation>
    <scope>NUCLEOTIDE SEQUENCE</scope>
    <source>
        <strain evidence="7">CSCA 57</strain>
    </source>
</reference>
<comment type="similarity">
    <text evidence="1">Belongs to the SCO1/2 family.</text>
</comment>
<evidence type="ECO:0000256" key="4">
    <source>
        <dbReference type="PIRSR" id="PIRSR603782-2"/>
    </source>
</evidence>
<keyword evidence="2 3" id="KW-0186">Copper</keyword>
<feature type="disulfide bond" description="Redox-active" evidence="4">
    <location>
        <begin position="102"/>
        <end position="106"/>
    </location>
</feature>
<dbReference type="Proteomes" id="UP000675781">
    <property type="component" value="Unassembled WGS sequence"/>
</dbReference>
<dbReference type="Pfam" id="PF02630">
    <property type="entry name" value="SCO1-SenC"/>
    <property type="match status" value="1"/>
</dbReference>
<dbReference type="GO" id="GO:0046872">
    <property type="term" value="F:metal ion binding"/>
    <property type="evidence" value="ECO:0007669"/>
    <property type="project" value="UniProtKB-KW"/>
</dbReference>
<evidence type="ECO:0000256" key="5">
    <source>
        <dbReference type="SAM" id="SignalP"/>
    </source>
</evidence>
<feature type="signal peptide" evidence="5">
    <location>
        <begin position="1"/>
        <end position="34"/>
    </location>
</feature>
<dbReference type="PANTHER" id="PTHR12151:SF25">
    <property type="entry name" value="LINALOOL DEHYDRATASE_ISOMERASE DOMAIN-CONTAINING PROTEIN"/>
    <property type="match status" value="1"/>
</dbReference>
<gene>
    <name evidence="7" type="ORF">KDL01_14425</name>
</gene>
<evidence type="ECO:0000256" key="3">
    <source>
        <dbReference type="PIRSR" id="PIRSR603782-1"/>
    </source>
</evidence>